<dbReference type="SUPFAM" id="SSF51703">
    <property type="entry name" value="Cobalamin (vitamin B12)-dependent enzymes"/>
    <property type="match status" value="1"/>
</dbReference>
<dbReference type="NCBIfam" id="TIGR00641">
    <property type="entry name" value="acid_CoA_mut_N"/>
    <property type="match status" value="1"/>
</dbReference>
<reference evidence="9" key="1">
    <citation type="submission" date="2022-11" db="EMBL/GenBank/DDBJ databases">
        <authorList>
            <person name="Morgan W.R."/>
            <person name="Tartar A."/>
        </authorList>
    </citation>
    <scope>NUCLEOTIDE SEQUENCE</scope>
    <source>
        <strain evidence="9">ARSEF 373</strain>
    </source>
</reference>
<dbReference type="AlphaFoldDB" id="A0AAV2YLN0"/>
<evidence type="ECO:0000256" key="2">
    <source>
        <dbReference type="ARBA" id="ARBA00008465"/>
    </source>
</evidence>
<dbReference type="GO" id="GO:0004494">
    <property type="term" value="F:methylmalonyl-CoA mutase activity"/>
    <property type="evidence" value="ECO:0007669"/>
    <property type="project" value="UniProtKB-EC"/>
</dbReference>
<evidence type="ECO:0000256" key="1">
    <source>
        <dbReference type="ARBA" id="ARBA00001922"/>
    </source>
</evidence>
<accession>A0AAV2YLN0</accession>
<keyword evidence="4" id="KW-0846">Cobalamin</keyword>
<dbReference type="PANTHER" id="PTHR48101">
    <property type="entry name" value="METHYLMALONYL-COA MUTASE, MITOCHONDRIAL-RELATED"/>
    <property type="match status" value="1"/>
</dbReference>
<dbReference type="Pfam" id="PF02310">
    <property type="entry name" value="B12-binding"/>
    <property type="match status" value="1"/>
</dbReference>
<keyword evidence="6" id="KW-0413">Isomerase</keyword>
<proteinExistence type="inferred from homology"/>
<evidence type="ECO:0000256" key="7">
    <source>
        <dbReference type="ARBA" id="ARBA00023285"/>
    </source>
</evidence>
<feature type="domain" description="B12-binding" evidence="8">
    <location>
        <begin position="621"/>
        <end position="753"/>
    </location>
</feature>
<dbReference type="InterPro" id="IPR006159">
    <property type="entry name" value="Acid_CoA_mut_C"/>
</dbReference>
<comment type="similarity">
    <text evidence="2">Belongs to the methylmalonyl-CoA mutase family.</text>
</comment>
<dbReference type="Gene3D" id="3.20.20.240">
    <property type="entry name" value="Methylmalonyl-CoA mutase"/>
    <property type="match status" value="1"/>
</dbReference>
<name>A0AAV2YLN0_9STRA</name>
<dbReference type="SUPFAM" id="SSF52242">
    <property type="entry name" value="Cobalamin (vitamin B12)-binding domain"/>
    <property type="match status" value="1"/>
</dbReference>
<evidence type="ECO:0000256" key="6">
    <source>
        <dbReference type="ARBA" id="ARBA00023235"/>
    </source>
</evidence>
<protein>
    <recommendedName>
        <fullName evidence="3">methylmalonyl-CoA mutase</fullName>
        <ecNumber evidence="3">5.4.99.2</ecNumber>
    </recommendedName>
</protein>
<keyword evidence="5" id="KW-0479">Metal-binding</keyword>
<dbReference type="EMBL" id="DAKRPA010000223">
    <property type="protein sequence ID" value="DAZ94995.1"/>
    <property type="molecule type" value="Genomic_DNA"/>
</dbReference>
<dbReference type="GO" id="GO:0046872">
    <property type="term" value="F:metal ion binding"/>
    <property type="evidence" value="ECO:0007669"/>
    <property type="project" value="UniProtKB-KW"/>
</dbReference>
<gene>
    <name evidence="9" type="ORF">N0F65_000627</name>
</gene>
<dbReference type="Proteomes" id="UP001146120">
    <property type="component" value="Unassembled WGS sequence"/>
</dbReference>
<dbReference type="PROSITE" id="PS51332">
    <property type="entry name" value="B12_BINDING"/>
    <property type="match status" value="1"/>
</dbReference>
<dbReference type="FunFam" id="3.40.50.280:FF:000002">
    <property type="entry name" value="Methylmalonyl-CoA mutase, mitochondrial"/>
    <property type="match status" value="1"/>
</dbReference>
<dbReference type="CDD" id="cd02071">
    <property type="entry name" value="MM_CoA_mut_B12_BD"/>
    <property type="match status" value="1"/>
</dbReference>
<dbReference type="InterPro" id="IPR006158">
    <property type="entry name" value="Cobalamin-bd"/>
</dbReference>
<keyword evidence="10" id="KW-1185">Reference proteome</keyword>
<dbReference type="GO" id="GO:0005739">
    <property type="term" value="C:mitochondrion"/>
    <property type="evidence" value="ECO:0007669"/>
    <property type="project" value="TreeGrafter"/>
</dbReference>
<dbReference type="GO" id="GO:0019678">
    <property type="term" value="P:propionate metabolic process, methylmalonyl pathway"/>
    <property type="evidence" value="ECO:0007669"/>
    <property type="project" value="TreeGrafter"/>
</dbReference>
<comment type="cofactor">
    <cofactor evidence="1">
        <name>adenosylcob(III)alamin</name>
        <dbReference type="ChEBI" id="CHEBI:18408"/>
    </cofactor>
</comment>
<dbReference type="InterPro" id="IPR036724">
    <property type="entry name" value="Cobalamin-bd_sf"/>
</dbReference>
<dbReference type="InterPro" id="IPR016176">
    <property type="entry name" value="Cbl-dep_enz_cat"/>
</dbReference>
<evidence type="ECO:0000259" key="8">
    <source>
        <dbReference type="PROSITE" id="PS51332"/>
    </source>
</evidence>
<reference evidence="9" key="2">
    <citation type="journal article" date="2023" name="Microbiol Resour">
        <title>Decontamination and Annotation of the Draft Genome Sequence of the Oomycete Lagenidium giganteum ARSEF 373.</title>
        <authorList>
            <person name="Morgan W.R."/>
            <person name="Tartar A."/>
        </authorList>
    </citation>
    <scope>NUCLEOTIDE SEQUENCE</scope>
    <source>
        <strain evidence="9">ARSEF 373</strain>
    </source>
</reference>
<keyword evidence="7" id="KW-0170">Cobalt</keyword>
<evidence type="ECO:0000313" key="9">
    <source>
        <dbReference type="EMBL" id="DAZ94995.1"/>
    </source>
</evidence>
<evidence type="ECO:0000313" key="10">
    <source>
        <dbReference type="Proteomes" id="UP001146120"/>
    </source>
</evidence>
<dbReference type="PANTHER" id="PTHR48101:SF4">
    <property type="entry name" value="METHYLMALONYL-COA MUTASE, MITOCHONDRIAL"/>
    <property type="match status" value="1"/>
</dbReference>
<comment type="caution">
    <text evidence="9">The sequence shown here is derived from an EMBL/GenBank/DDBJ whole genome shotgun (WGS) entry which is preliminary data.</text>
</comment>
<dbReference type="Pfam" id="PF01642">
    <property type="entry name" value="MM_CoA_mutase"/>
    <property type="match status" value="1"/>
</dbReference>
<evidence type="ECO:0000256" key="4">
    <source>
        <dbReference type="ARBA" id="ARBA00022628"/>
    </source>
</evidence>
<dbReference type="NCBIfam" id="TIGR00640">
    <property type="entry name" value="acid_CoA_mut_C"/>
    <property type="match status" value="1"/>
</dbReference>
<evidence type="ECO:0000256" key="3">
    <source>
        <dbReference type="ARBA" id="ARBA00012398"/>
    </source>
</evidence>
<dbReference type="CDD" id="cd03679">
    <property type="entry name" value="MM_CoA_mutase_alpha_like"/>
    <property type="match status" value="1"/>
</dbReference>
<organism evidence="9 10">
    <name type="scientific">Lagenidium giganteum</name>
    <dbReference type="NCBI Taxonomy" id="4803"/>
    <lineage>
        <taxon>Eukaryota</taxon>
        <taxon>Sar</taxon>
        <taxon>Stramenopiles</taxon>
        <taxon>Oomycota</taxon>
        <taxon>Peronosporomycetes</taxon>
        <taxon>Pythiales</taxon>
        <taxon>Pythiaceae</taxon>
    </lineage>
</organism>
<dbReference type="NCBIfam" id="NF006944">
    <property type="entry name" value="PRK09426.1"/>
    <property type="match status" value="1"/>
</dbReference>
<sequence length="758" mass="82941">MANTLRPRAAAHQRATAMAWRAMTTHTGADAYPAEWLKLATKEIKGKDPTEQLLWKTPEGIPIKPLYTKNDLEDLELSQAPGSFPFTRGPYATMYTAKPWTVRQYAGFSTAEESNAFYRKNLAAGQQGLSVAFDLATHRGYDSDHPRVRGDVGMAGVPIDSIEDMKILFDGIPLDKMSVSMTMNGAVLPILAMYIVAAEEQGVDRKLLSGTIQNDILKEFMVRNTFIYPPASSMRIIQDIFGYTSAHMPKYNSISISGYHMQEAGADAKLELAFTIADGIEYVKAAQAAGLSVDAVAPRLSFFFAIGMNFYMEVAKLRAARTLWAKLMKEKFNPTNPKSLLLRTHCQTSGYSLTEQDPFNNIIRTTVEAMAAVMGGTQSLHTNALDEALGLPTEFSARMARNTQLILQEETGIPKVADPWGGSYLMEKLTQELVDSAMEIINEVEEIGGMAKAIESGMAKLRIEESATKKQARIDSREETIVGVNKYVVKDGDSVEVLTIDNTMVRKKQIKRIEETKAKRDEAKAQVCLATLRESAALTESTGNGTHPMNLLHLAVEAARARCTVGEISEALESVWGRHIPKSSVVSGAYRQTYKHNDDAEAEYDAVVKEINDFAETEGRRPRLLVAKMGQDGHDRGAKVIASGFSDLGFDVDVGPLFSTPEEVARQAIDADVHCIGVSSQAAGHNTLVPALIQALKNEQAEHILVICGGVIPPKDYQFLYDQGVGAIFGPGTRLPVAASETLKAILKKKELNAAKEL</sequence>
<dbReference type="GO" id="GO:0031419">
    <property type="term" value="F:cobalamin binding"/>
    <property type="evidence" value="ECO:0007669"/>
    <property type="project" value="UniProtKB-KW"/>
</dbReference>
<evidence type="ECO:0000256" key="5">
    <source>
        <dbReference type="ARBA" id="ARBA00022723"/>
    </source>
</evidence>
<dbReference type="InterPro" id="IPR006098">
    <property type="entry name" value="MMCoA_mutase_a_cat"/>
</dbReference>
<dbReference type="FunFam" id="3.20.20.240:FF:000001">
    <property type="entry name" value="Probable methylmalonyl-coa mutase"/>
    <property type="match status" value="1"/>
</dbReference>
<dbReference type="Gene3D" id="3.40.50.280">
    <property type="entry name" value="Cobalamin-binding domain"/>
    <property type="match status" value="1"/>
</dbReference>
<dbReference type="EC" id="5.4.99.2" evidence="3"/>
<dbReference type="InterPro" id="IPR006099">
    <property type="entry name" value="MeMalonylCoA_mutase_a/b_cat"/>
</dbReference>